<proteinExistence type="predicted"/>
<organism evidence="2 3">
    <name type="scientific">Panagrellus redivivus</name>
    <name type="common">Microworm</name>
    <dbReference type="NCBI Taxonomy" id="6233"/>
    <lineage>
        <taxon>Eukaryota</taxon>
        <taxon>Metazoa</taxon>
        <taxon>Ecdysozoa</taxon>
        <taxon>Nematoda</taxon>
        <taxon>Chromadorea</taxon>
        <taxon>Rhabditida</taxon>
        <taxon>Tylenchina</taxon>
        <taxon>Panagrolaimomorpha</taxon>
        <taxon>Panagrolaimoidea</taxon>
        <taxon>Panagrolaimidae</taxon>
        <taxon>Panagrellus</taxon>
    </lineage>
</organism>
<feature type="signal peptide" evidence="1">
    <location>
        <begin position="1"/>
        <end position="18"/>
    </location>
</feature>
<protein>
    <submittedName>
        <fullName evidence="3">Placenta-expressed transcript 1 protein</fullName>
    </submittedName>
</protein>
<reference evidence="3" key="2">
    <citation type="submission" date="2020-10" db="UniProtKB">
        <authorList>
            <consortium name="WormBaseParasite"/>
        </authorList>
    </citation>
    <scope>IDENTIFICATION</scope>
</reference>
<sequence length="185" mass="20522">MNSSVFVVLVAFVALGNGLTDYDCQQRILLEFVSNPTSLFNSRSNFLQISWNGALSNFSSIVGVFPSVFIYSQIELTLIISKATNACNGTNSTYVNAVLTRLNTTFPVAEEIYGFVSTDERNQDLTSSMHWNHCPSSNSVHPYKMQILHPHIDKKSELGPSLCHLALSVFASPSSLANQRLYFDM</sequence>
<evidence type="ECO:0000313" key="3">
    <source>
        <dbReference type="WBParaSite" id="Pan_g2584.t1"/>
    </source>
</evidence>
<accession>A0A7E4ZXY6</accession>
<feature type="chain" id="PRO_5029019656" evidence="1">
    <location>
        <begin position="19"/>
        <end position="185"/>
    </location>
</feature>
<evidence type="ECO:0000313" key="2">
    <source>
        <dbReference type="Proteomes" id="UP000492821"/>
    </source>
</evidence>
<dbReference type="AlphaFoldDB" id="A0A7E4ZXY6"/>
<keyword evidence="2" id="KW-1185">Reference proteome</keyword>
<dbReference type="WBParaSite" id="Pan_g2584.t1">
    <property type="protein sequence ID" value="Pan_g2584.t1"/>
    <property type="gene ID" value="Pan_g2584"/>
</dbReference>
<name>A0A7E4ZXY6_PANRE</name>
<dbReference type="Proteomes" id="UP000492821">
    <property type="component" value="Unassembled WGS sequence"/>
</dbReference>
<evidence type="ECO:0000256" key="1">
    <source>
        <dbReference type="SAM" id="SignalP"/>
    </source>
</evidence>
<keyword evidence="1" id="KW-0732">Signal</keyword>
<reference evidence="2" key="1">
    <citation type="journal article" date="2013" name="Genetics">
        <title>The draft genome and transcriptome of Panagrellus redivivus are shaped by the harsh demands of a free-living lifestyle.</title>
        <authorList>
            <person name="Srinivasan J."/>
            <person name="Dillman A.R."/>
            <person name="Macchietto M.G."/>
            <person name="Heikkinen L."/>
            <person name="Lakso M."/>
            <person name="Fracchia K.M."/>
            <person name="Antoshechkin I."/>
            <person name="Mortazavi A."/>
            <person name="Wong G."/>
            <person name="Sternberg P.W."/>
        </authorList>
    </citation>
    <scope>NUCLEOTIDE SEQUENCE [LARGE SCALE GENOMIC DNA]</scope>
    <source>
        <strain evidence="2">MT8872</strain>
    </source>
</reference>